<dbReference type="EMBL" id="LAZR01033154">
    <property type="protein sequence ID" value="KKL48907.1"/>
    <property type="molecule type" value="Genomic_DNA"/>
</dbReference>
<accession>A0A0F9FCQ1</accession>
<reference evidence="1" key="1">
    <citation type="journal article" date="2015" name="Nature">
        <title>Complex archaea that bridge the gap between prokaryotes and eukaryotes.</title>
        <authorList>
            <person name="Spang A."/>
            <person name="Saw J.H."/>
            <person name="Jorgensen S.L."/>
            <person name="Zaremba-Niedzwiedzka K."/>
            <person name="Martijn J."/>
            <person name="Lind A.E."/>
            <person name="van Eijk R."/>
            <person name="Schleper C."/>
            <person name="Guy L."/>
            <person name="Ettema T.J."/>
        </authorList>
    </citation>
    <scope>NUCLEOTIDE SEQUENCE</scope>
</reference>
<sequence length="80" mass="9592">MTDIKFTISKDILERMEKYPEINWEKIAQGAVEKYLEKLEVADKLTSNSSFTLEDADKLGDEIKQKMWERHKYYMETLKK</sequence>
<proteinExistence type="predicted"/>
<protein>
    <recommendedName>
        <fullName evidence="2">CopG family transcriptional regulator</fullName>
    </recommendedName>
</protein>
<evidence type="ECO:0000313" key="1">
    <source>
        <dbReference type="EMBL" id="KKL48907.1"/>
    </source>
</evidence>
<dbReference type="AlphaFoldDB" id="A0A0F9FCQ1"/>
<organism evidence="1">
    <name type="scientific">marine sediment metagenome</name>
    <dbReference type="NCBI Taxonomy" id="412755"/>
    <lineage>
        <taxon>unclassified sequences</taxon>
        <taxon>metagenomes</taxon>
        <taxon>ecological metagenomes</taxon>
    </lineage>
</organism>
<evidence type="ECO:0008006" key="2">
    <source>
        <dbReference type="Google" id="ProtNLM"/>
    </source>
</evidence>
<name>A0A0F9FCQ1_9ZZZZ</name>
<gene>
    <name evidence="1" type="ORF">LCGC14_2320810</name>
</gene>
<comment type="caution">
    <text evidence="1">The sequence shown here is derived from an EMBL/GenBank/DDBJ whole genome shotgun (WGS) entry which is preliminary data.</text>
</comment>